<dbReference type="Gene3D" id="1.20.120.530">
    <property type="entry name" value="GntR ligand-binding domain-like"/>
    <property type="match status" value="1"/>
</dbReference>
<dbReference type="InterPro" id="IPR011711">
    <property type="entry name" value="GntR_C"/>
</dbReference>
<reference evidence="6" key="1">
    <citation type="submission" date="2016-10" db="EMBL/GenBank/DDBJ databases">
        <authorList>
            <person name="Varghese N."/>
            <person name="Submissions S."/>
        </authorList>
    </citation>
    <scope>NUCLEOTIDE SEQUENCE [LARGE SCALE GENOMIC DNA]</scope>
    <source>
        <strain evidence="6">DSM 44718</strain>
    </source>
</reference>
<dbReference type="InterPro" id="IPR000524">
    <property type="entry name" value="Tscrpt_reg_HTH_GntR"/>
</dbReference>
<dbReference type="PROSITE" id="PS50949">
    <property type="entry name" value="HTH_GNTR"/>
    <property type="match status" value="1"/>
</dbReference>
<dbReference type="Pfam" id="PF07729">
    <property type="entry name" value="FCD"/>
    <property type="match status" value="1"/>
</dbReference>
<accession>A0A1H3MT53</accession>
<keyword evidence="6" id="KW-1185">Reference proteome</keyword>
<organism evidence="5 6">
    <name type="scientific">Asanoa ishikariensis</name>
    <dbReference type="NCBI Taxonomy" id="137265"/>
    <lineage>
        <taxon>Bacteria</taxon>
        <taxon>Bacillati</taxon>
        <taxon>Actinomycetota</taxon>
        <taxon>Actinomycetes</taxon>
        <taxon>Micromonosporales</taxon>
        <taxon>Micromonosporaceae</taxon>
        <taxon>Asanoa</taxon>
    </lineage>
</organism>
<dbReference type="PANTHER" id="PTHR43537:SF5">
    <property type="entry name" value="UXU OPERON TRANSCRIPTIONAL REGULATOR"/>
    <property type="match status" value="1"/>
</dbReference>
<dbReference type="InterPro" id="IPR036390">
    <property type="entry name" value="WH_DNA-bd_sf"/>
</dbReference>
<evidence type="ECO:0000256" key="1">
    <source>
        <dbReference type="ARBA" id="ARBA00023015"/>
    </source>
</evidence>
<dbReference type="STRING" id="137265.SAMN05421684_1596"/>
<dbReference type="SUPFAM" id="SSF48008">
    <property type="entry name" value="GntR ligand-binding domain-like"/>
    <property type="match status" value="1"/>
</dbReference>
<dbReference type="EMBL" id="FNQB01000001">
    <property type="protein sequence ID" value="SDY79684.1"/>
    <property type="molecule type" value="Genomic_DNA"/>
</dbReference>
<dbReference type="Pfam" id="PF00392">
    <property type="entry name" value="GntR"/>
    <property type="match status" value="1"/>
</dbReference>
<proteinExistence type="predicted"/>
<evidence type="ECO:0000256" key="3">
    <source>
        <dbReference type="ARBA" id="ARBA00023163"/>
    </source>
</evidence>
<sequence length="246" mass="27091">MLGGLGFRLVTDQGATGEASLTQQAYADLRTRIVACELPPGSSLTERGLARSTPFGLTPIRRALARLDREGLVITLPRAGYVVSPLDAQDVAELVEAWDLIGPGLVRLGLERLSDVEAQELARLLSDWSLPDTDGAYPLEAVLRFSELSRRVFQLLAIASANRWLRSAFDQLSDQMSRLWVTLLKGREVPEQLQQLIVRWNQHIVGRQPEEIAQYLPVLIKDSGRAARDLFHLANTPSSTEADAAG</sequence>
<dbReference type="PANTHER" id="PTHR43537">
    <property type="entry name" value="TRANSCRIPTIONAL REGULATOR, GNTR FAMILY"/>
    <property type="match status" value="1"/>
</dbReference>
<dbReference type="GO" id="GO:0003677">
    <property type="term" value="F:DNA binding"/>
    <property type="evidence" value="ECO:0007669"/>
    <property type="project" value="UniProtKB-KW"/>
</dbReference>
<evidence type="ECO:0000313" key="5">
    <source>
        <dbReference type="EMBL" id="SDY79684.1"/>
    </source>
</evidence>
<evidence type="ECO:0000259" key="4">
    <source>
        <dbReference type="PROSITE" id="PS50949"/>
    </source>
</evidence>
<dbReference type="Proteomes" id="UP000199632">
    <property type="component" value="Unassembled WGS sequence"/>
</dbReference>
<name>A0A1H3MT53_9ACTN</name>
<feature type="domain" description="HTH gntR-type" evidence="4">
    <location>
        <begin position="19"/>
        <end position="86"/>
    </location>
</feature>
<evidence type="ECO:0000256" key="2">
    <source>
        <dbReference type="ARBA" id="ARBA00023125"/>
    </source>
</evidence>
<evidence type="ECO:0000313" key="6">
    <source>
        <dbReference type="Proteomes" id="UP000199632"/>
    </source>
</evidence>
<gene>
    <name evidence="5" type="ORF">SAMN05421684_1596</name>
</gene>
<dbReference type="InterPro" id="IPR036388">
    <property type="entry name" value="WH-like_DNA-bd_sf"/>
</dbReference>
<keyword evidence="3" id="KW-0804">Transcription</keyword>
<dbReference type="SMART" id="SM00345">
    <property type="entry name" value="HTH_GNTR"/>
    <property type="match status" value="1"/>
</dbReference>
<dbReference type="InterPro" id="IPR008920">
    <property type="entry name" value="TF_FadR/GntR_C"/>
</dbReference>
<dbReference type="AlphaFoldDB" id="A0A1H3MT53"/>
<keyword evidence="2 5" id="KW-0238">DNA-binding</keyword>
<keyword evidence="1" id="KW-0805">Transcription regulation</keyword>
<dbReference type="Gene3D" id="1.10.10.10">
    <property type="entry name" value="Winged helix-like DNA-binding domain superfamily/Winged helix DNA-binding domain"/>
    <property type="match status" value="1"/>
</dbReference>
<protein>
    <submittedName>
        <fullName evidence="5">DNA-binding transcriptional regulator, GntR family</fullName>
    </submittedName>
</protein>
<dbReference type="SUPFAM" id="SSF46785">
    <property type="entry name" value="Winged helix' DNA-binding domain"/>
    <property type="match status" value="1"/>
</dbReference>
<dbReference type="GO" id="GO:0003700">
    <property type="term" value="F:DNA-binding transcription factor activity"/>
    <property type="evidence" value="ECO:0007669"/>
    <property type="project" value="InterPro"/>
</dbReference>